<reference evidence="26 27" key="1">
    <citation type="submission" date="2019-06" db="EMBL/GenBank/DDBJ databases">
        <title>Sequencing the genomes of 1000 actinobacteria strains.</title>
        <authorList>
            <person name="Klenk H.-P."/>
        </authorList>
    </citation>
    <scope>NUCLEOTIDE SEQUENCE [LARGE SCALE GENOMIC DNA]</scope>
    <source>
        <strain evidence="26 27">DSM 102200</strain>
    </source>
</reference>
<comment type="subcellular location">
    <subcellularLocation>
        <location evidence="4">Cell membrane</location>
        <topology evidence="4">Multi-pass membrane protein</topology>
    </subcellularLocation>
</comment>
<keyword evidence="12" id="KW-0378">Hydrolase</keyword>
<dbReference type="SMART" id="SM00388">
    <property type="entry name" value="HisKA"/>
    <property type="match status" value="1"/>
</dbReference>
<comment type="catalytic activity">
    <reaction evidence="1">
        <text>ATP + protein L-histidine = ADP + protein N-phospho-L-histidine.</text>
        <dbReference type="EC" id="2.7.13.3"/>
    </reaction>
</comment>
<dbReference type="GO" id="GO:0005886">
    <property type="term" value="C:plasma membrane"/>
    <property type="evidence" value="ECO:0007669"/>
    <property type="project" value="UniProtKB-SubCell"/>
</dbReference>
<feature type="domain" description="HAMP" evidence="25">
    <location>
        <begin position="167"/>
        <end position="219"/>
    </location>
</feature>
<evidence type="ECO:0000256" key="22">
    <source>
        <dbReference type="ARBA" id="ARBA00041776"/>
    </source>
</evidence>
<dbReference type="OrthoDB" id="3206505at2"/>
<evidence type="ECO:0000256" key="20">
    <source>
        <dbReference type="ARBA" id="ARBA00023211"/>
    </source>
</evidence>
<comment type="cofactor">
    <cofactor evidence="3">
        <name>Mg(2+)</name>
        <dbReference type="ChEBI" id="CHEBI:18420"/>
    </cofactor>
</comment>
<evidence type="ECO:0000313" key="27">
    <source>
        <dbReference type="Proteomes" id="UP000316096"/>
    </source>
</evidence>
<protein>
    <recommendedName>
        <fullName evidence="21">Signal transduction histidine-protein kinase/phosphatase MprB</fullName>
        <ecNumber evidence="5">2.7.13.3</ecNumber>
    </recommendedName>
    <alternativeName>
        <fullName evidence="22">Mycobacterial persistence regulator B</fullName>
    </alternativeName>
</protein>
<dbReference type="PRINTS" id="PR00344">
    <property type="entry name" value="BCTRLSENSOR"/>
</dbReference>
<evidence type="ECO:0000256" key="2">
    <source>
        <dbReference type="ARBA" id="ARBA00001936"/>
    </source>
</evidence>
<dbReference type="GO" id="GO:0004721">
    <property type="term" value="F:phosphoprotein phosphatase activity"/>
    <property type="evidence" value="ECO:0007669"/>
    <property type="project" value="UniProtKB-KW"/>
</dbReference>
<dbReference type="EC" id="2.7.13.3" evidence="5"/>
<keyword evidence="18" id="KW-0346">Stress response</keyword>
<dbReference type="InterPro" id="IPR003661">
    <property type="entry name" value="HisK_dim/P_dom"/>
</dbReference>
<evidence type="ECO:0000256" key="12">
    <source>
        <dbReference type="ARBA" id="ARBA00022801"/>
    </source>
</evidence>
<evidence type="ECO:0000256" key="19">
    <source>
        <dbReference type="ARBA" id="ARBA00023026"/>
    </source>
</evidence>
<keyword evidence="27" id="KW-1185">Reference proteome</keyword>
<dbReference type="PROSITE" id="PS50885">
    <property type="entry name" value="HAMP"/>
    <property type="match status" value="1"/>
</dbReference>
<feature type="domain" description="Histidine kinase" evidence="24">
    <location>
        <begin position="227"/>
        <end position="425"/>
    </location>
</feature>
<dbReference type="SMART" id="SM00387">
    <property type="entry name" value="HATPase_c"/>
    <property type="match status" value="1"/>
</dbReference>
<keyword evidence="9 23" id="KW-0812">Transmembrane</keyword>
<evidence type="ECO:0000259" key="25">
    <source>
        <dbReference type="PROSITE" id="PS50885"/>
    </source>
</evidence>
<dbReference type="SUPFAM" id="SSF55874">
    <property type="entry name" value="ATPase domain of HSP90 chaperone/DNA topoisomerase II/histidine kinase"/>
    <property type="match status" value="1"/>
</dbReference>
<dbReference type="CDD" id="cd00082">
    <property type="entry name" value="HisKA"/>
    <property type="match status" value="1"/>
</dbReference>
<evidence type="ECO:0000256" key="18">
    <source>
        <dbReference type="ARBA" id="ARBA00023016"/>
    </source>
</evidence>
<keyword evidence="23" id="KW-0472">Membrane</keyword>
<evidence type="ECO:0000256" key="4">
    <source>
        <dbReference type="ARBA" id="ARBA00004651"/>
    </source>
</evidence>
<dbReference type="RefSeq" id="WP_141957486.1">
    <property type="nucleotide sequence ID" value="NZ_VFOZ01000001.1"/>
</dbReference>
<dbReference type="GO" id="GO:0005524">
    <property type="term" value="F:ATP binding"/>
    <property type="evidence" value="ECO:0007669"/>
    <property type="project" value="UniProtKB-KW"/>
</dbReference>
<sequence length="427" mass="43433">MRRRLTLLVAATTSLVVVAFLVPLALLVRMVAVDRAVGVATLEVESLSSLVTTADRSSLALTLESAGANGGPPITVFFPDGSTVGASARRSAAVDLAAQGNSVTARVPGGREILVAVQGTPGGTAVVRTYVPDSELGRGVRRAWLILGLLGVVLLGLGLLVADRLARSLVRSTRDLAAVSHQLAAGRLDARAGPGGTPELGEVGAALNHLAGRIEELLAQERETAADLSHRLRTPLTALRLELESLHDPEEAARAEASVESLERAVSQIIADTRRPARTEAGRCDAAEVVADRVRFWAVLAEDQDRQLTAPAAGGPPLPVSLSSDDLATCVDALLGNVFAHTPEGTGFAVGLEPRPGGGARLTVSDDGPGFATSDPLERGVSGAGSSGLGLDIVRRTAESSGGSLSVGGSASGGALVTLDLAGAQAG</sequence>
<dbReference type="InterPro" id="IPR036890">
    <property type="entry name" value="HATPase_C_sf"/>
</dbReference>
<comment type="caution">
    <text evidence="26">The sequence shown here is derived from an EMBL/GenBank/DDBJ whole genome shotgun (WGS) entry which is preliminary data.</text>
</comment>
<dbReference type="SMART" id="SM00304">
    <property type="entry name" value="HAMP"/>
    <property type="match status" value="1"/>
</dbReference>
<keyword evidence="6" id="KW-1003">Cell membrane</keyword>
<dbReference type="InterPro" id="IPR005467">
    <property type="entry name" value="His_kinase_dom"/>
</dbReference>
<evidence type="ECO:0000256" key="7">
    <source>
        <dbReference type="ARBA" id="ARBA00022553"/>
    </source>
</evidence>
<dbReference type="AlphaFoldDB" id="A0A543CPB0"/>
<dbReference type="InterPro" id="IPR050980">
    <property type="entry name" value="2C_sensor_his_kinase"/>
</dbReference>
<dbReference type="InterPro" id="IPR036097">
    <property type="entry name" value="HisK_dim/P_sf"/>
</dbReference>
<gene>
    <name evidence="26" type="ORF">FB559_4591</name>
</gene>
<keyword evidence="16 23" id="KW-1133">Transmembrane helix</keyword>
<dbReference type="PANTHER" id="PTHR44936:SF9">
    <property type="entry name" value="SENSOR PROTEIN CREC"/>
    <property type="match status" value="1"/>
</dbReference>
<dbReference type="GO" id="GO:0000155">
    <property type="term" value="F:phosphorelay sensor kinase activity"/>
    <property type="evidence" value="ECO:0007669"/>
    <property type="project" value="InterPro"/>
</dbReference>
<evidence type="ECO:0000256" key="5">
    <source>
        <dbReference type="ARBA" id="ARBA00012438"/>
    </source>
</evidence>
<evidence type="ECO:0000256" key="17">
    <source>
        <dbReference type="ARBA" id="ARBA00023012"/>
    </source>
</evidence>
<dbReference type="Pfam" id="PF00672">
    <property type="entry name" value="HAMP"/>
    <property type="match status" value="1"/>
</dbReference>
<dbReference type="InterPro" id="IPR003660">
    <property type="entry name" value="HAMP_dom"/>
</dbReference>
<organism evidence="26 27">
    <name type="scientific">Actinoallomurus bryophytorum</name>
    <dbReference type="NCBI Taxonomy" id="1490222"/>
    <lineage>
        <taxon>Bacteria</taxon>
        <taxon>Bacillati</taxon>
        <taxon>Actinomycetota</taxon>
        <taxon>Actinomycetes</taxon>
        <taxon>Streptosporangiales</taxon>
        <taxon>Thermomonosporaceae</taxon>
        <taxon>Actinoallomurus</taxon>
    </lineage>
</organism>
<dbReference type="InterPro" id="IPR003594">
    <property type="entry name" value="HATPase_dom"/>
</dbReference>
<comment type="cofactor">
    <cofactor evidence="2">
        <name>Mn(2+)</name>
        <dbReference type="ChEBI" id="CHEBI:29035"/>
    </cofactor>
</comment>
<dbReference type="Gene3D" id="1.10.287.130">
    <property type="match status" value="1"/>
</dbReference>
<dbReference type="CDD" id="cd06225">
    <property type="entry name" value="HAMP"/>
    <property type="match status" value="1"/>
</dbReference>
<name>A0A543CPB0_9ACTN</name>
<evidence type="ECO:0000256" key="15">
    <source>
        <dbReference type="ARBA" id="ARBA00022912"/>
    </source>
</evidence>
<evidence type="ECO:0000256" key="14">
    <source>
        <dbReference type="ARBA" id="ARBA00022842"/>
    </source>
</evidence>
<evidence type="ECO:0000256" key="8">
    <source>
        <dbReference type="ARBA" id="ARBA00022679"/>
    </source>
</evidence>
<evidence type="ECO:0000256" key="21">
    <source>
        <dbReference type="ARBA" id="ARBA00040454"/>
    </source>
</evidence>
<dbReference type="InterPro" id="IPR004358">
    <property type="entry name" value="Sig_transdc_His_kin-like_C"/>
</dbReference>
<dbReference type="PROSITE" id="PS50109">
    <property type="entry name" value="HIS_KIN"/>
    <property type="match status" value="1"/>
</dbReference>
<evidence type="ECO:0000256" key="1">
    <source>
        <dbReference type="ARBA" id="ARBA00000085"/>
    </source>
</evidence>
<dbReference type="Gene3D" id="3.30.565.10">
    <property type="entry name" value="Histidine kinase-like ATPase, C-terminal domain"/>
    <property type="match status" value="1"/>
</dbReference>
<keyword evidence="11 26" id="KW-0418">Kinase</keyword>
<evidence type="ECO:0000256" key="23">
    <source>
        <dbReference type="SAM" id="Phobius"/>
    </source>
</evidence>
<evidence type="ECO:0000256" key="13">
    <source>
        <dbReference type="ARBA" id="ARBA00022840"/>
    </source>
</evidence>
<evidence type="ECO:0000256" key="11">
    <source>
        <dbReference type="ARBA" id="ARBA00022777"/>
    </source>
</evidence>
<evidence type="ECO:0000256" key="10">
    <source>
        <dbReference type="ARBA" id="ARBA00022741"/>
    </source>
</evidence>
<dbReference type="EMBL" id="VFOZ01000001">
    <property type="protein sequence ID" value="TQL98938.1"/>
    <property type="molecule type" value="Genomic_DNA"/>
</dbReference>
<evidence type="ECO:0000256" key="16">
    <source>
        <dbReference type="ARBA" id="ARBA00022989"/>
    </source>
</evidence>
<keyword evidence="19" id="KW-0843">Virulence</keyword>
<feature type="transmembrane region" description="Helical" evidence="23">
    <location>
        <begin position="143"/>
        <end position="162"/>
    </location>
</feature>
<evidence type="ECO:0000256" key="3">
    <source>
        <dbReference type="ARBA" id="ARBA00001946"/>
    </source>
</evidence>
<keyword evidence="10" id="KW-0547">Nucleotide-binding</keyword>
<evidence type="ECO:0000256" key="6">
    <source>
        <dbReference type="ARBA" id="ARBA00022475"/>
    </source>
</evidence>
<dbReference type="Pfam" id="PF00512">
    <property type="entry name" value="HisKA"/>
    <property type="match status" value="1"/>
</dbReference>
<evidence type="ECO:0000313" key="26">
    <source>
        <dbReference type="EMBL" id="TQL98938.1"/>
    </source>
</evidence>
<dbReference type="Proteomes" id="UP000316096">
    <property type="component" value="Unassembled WGS sequence"/>
</dbReference>
<keyword evidence="20" id="KW-0464">Manganese</keyword>
<proteinExistence type="predicted"/>
<dbReference type="Pfam" id="PF02518">
    <property type="entry name" value="HATPase_c"/>
    <property type="match status" value="1"/>
</dbReference>
<dbReference type="SUPFAM" id="SSF47384">
    <property type="entry name" value="Homodimeric domain of signal transducing histidine kinase"/>
    <property type="match status" value="1"/>
</dbReference>
<keyword evidence="8" id="KW-0808">Transferase</keyword>
<accession>A0A543CPB0</accession>
<evidence type="ECO:0000259" key="24">
    <source>
        <dbReference type="PROSITE" id="PS50109"/>
    </source>
</evidence>
<evidence type="ECO:0000256" key="9">
    <source>
        <dbReference type="ARBA" id="ARBA00022692"/>
    </source>
</evidence>
<keyword evidence="15" id="KW-0904">Protein phosphatase</keyword>
<keyword evidence="14" id="KW-0460">Magnesium</keyword>
<keyword evidence="13" id="KW-0067">ATP-binding</keyword>
<dbReference type="PANTHER" id="PTHR44936">
    <property type="entry name" value="SENSOR PROTEIN CREC"/>
    <property type="match status" value="1"/>
</dbReference>
<keyword evidence="17" id="KW-0902">Two-component regulatory system</keyword>
<keyword evidence="7" id="KW-0597">Phosphoprotein</keyword>